<reference evidence="1 2" key="1">
    <citation type="journal article" date="2021" name="Plant Biotechnol. J.">
        <title>Multi-omics assisted identification of the key and species-specific regulatory components of drought-tolerant mechanisms in Gossypium stocksii.</title>
        <authorList>
            <person name="Yu D."/>
            <person name="Ke L."/>
            <person name="Zhang D."/>
            <person name="Wu Y."/>
            <person name="Sun Y."/>
            <person name="Mei J."/>
            <person name="Sun J."/>
            <person name="Sun Y."/>
        </authorList>
    </citation>
    <scope>NUCLEOTIDE SEQUENCE [LARGE SCALE GENOMIC DNA]</scope>
    <source>
        <strain evidence="2">cv. E1</strain>
        <tissue evidence="1">Leaf</tissue>
    </source>
</reference>
<evidence type="ECO:0000313" key="2">
    <source>
        <dbReference type="Proteomes" id="UP000828251"/>
    </source>
</evidence>
<organism evidence="1 2">
    <name type="scientific">Gossypium stocksii</name>
    <dbReference type="NCBI Taxonomy" id="47602"/>
    <lineage>
        <taxon>Eukaryota</taxon>
        <taxon>Viridiplantae</taxon>
        <taxon>Streptophyta</taxon>
        <taxon>Embryophyta</taxon>
        <taxon>Tracheophyta</taxon>
        <taxon>Spermatophyta</taxon>
        <taxon>Magnoliopsida</taxon>
        <taxon>eudicotyledons</taxon>
        <taxon>Gunneridae</taxon>
        <taxon>Pentapetalae</taxon>
        <taxon>rosids</taxon>
        <taxon>malvids</taxon>
        <taxon>Malvales</taxon>
        <taxon>Malvaceae</taxon>
        <taxon>Malvoideae</taxon>
        <taxon>Gossypium</taxon>
    </lineage>
</organism>
<accession>A0A9D3W3W5</accession>
<sequence>MNLSQMDFNFLKEISTDSFRFNVYHPEGKDWEDFNIKWNEIAGFLTTSTLEVENDEKYLEDSIDLEKATEVVELTEEVPVEPTDHQSREGN</sequence>
<dbReference type="Proteomes" id="UP000828251">
    <property type="component" value="Unassembled WGS sequence"/>
</dbReference>
<proteinExistence type="predicted"/>
<dbReference type="AlphaFoldDB" id="A0A9D3W3W5"/>
<comment type="caution">
    <text evidence="1">The sequence shown here is derived from an EMBL/GenBank/DDBJ whole genome shotgun (WGS) entry which is preliminary data.</text>
</comment>
<dbReference type="EMBL" id="JAIQCV010000004">
    <property type="protein sequence ID" value="KAH1107600.1"/>
    <property type="molecule type" value="Genomic_DNA"/>
</dbReference>
<keyword evidence="2" id="KW-1185">Reference proteome</keyword>
<evidence type="ECO:0000313" key="1">
    <source>
        <dbReference type="EMBL" id="KAH1107600.1"/>
    </source>
</evidence>
<gene>
    <name evidence="1" type="ORF">J1N35_011368</name>
</gene>
<name>A0A9D3W3W5_9ROSI</name>
<protein>
    <submittedName>
        <fullName evidence="1">Uncharacterized protein</fullName>
    </submittedName>
</protein>